<dbReference type="Proteomes" id="UP001183202">
    <property type="component" value="Unassembled WGS sequence"/>
</dbReference>
<dbReference type="PROSITE" id="PS00098">
    <property type="entry name" value="THIOLASE_1"/>
    <property type="match status" value="1"/>
</dbReference>
<dbReference type="EMBL" id="JAVREJ010000003">
    <property type="protein sequence ID" value="MDT0349265.1"/>
    <property type="molecule type" value="Genomic_DNA"/>
</dbReference>
<dbReference type="InterPro" id="IPR020615">
    <property type="entry name" value="Thiolase_acyl_enz_int_AS"/>
</dbReference>
<dbReference type="NCBIfam" id="TIGR01930">
    <property type="entry name" value="AcCoA-C-Actrans"/>
    <property type="match status" value="1"/>
</dbReference>
<dbReference type="PANTHER" id="PTHR18919:SF107">
    <property type="entry name" value="ACETYL-COA ACETYLTRANSFERASE, CYTOSOLIC"/>
    <property type="match status" value="1"/>
</dbReference>
<evidence type="ECO:0000256" key="4">
    <source>
        <dbReference type="ARBA" id="ARBA00023315"/>
    </source>
</evidence>
<evidence type="ECO:0000256" key="7">
    <source>
        <dbReference type="RuleBase" id="RU003557"/>
    </source>
</evidence>
<evidence type="ECO:0000259" key="8">
    <source>
        <dbReference type="Pfam" id="PF00108"/>
    </source>
</evidence>
<dbReference type="Pfam" id="PF00108">
    <property type="entry name" value="Thiolase_N"/>
    <property type="match status" value="1"/>
</dbReference>
<dbReference type="InterPro" id="IPR020613">
    <property type="entry name" value="Thiolase_CS"/>
</dbReference>
<protein>
    <recommendedName>
        <fullName evidence="6">Probable acetyl-CoA acetyltransferase</fullName>
        <ecNumber evidence="2">2.3.1.9</ecNumber>
    </recommendedName>
    <alternativeName>
        <fullName evidence="5">Acetoacetyl-CoA thiolase</fullName>
    </alternativeName>
</protein>
<keyword evidence="3 7" id="KW-0808">Transferase</keyword>
<dbReference type="Gene3D" id="3.40.47.10">
    <property type="match status" value="2"/>
</dbReference>
<dbReference type="InterPro" id="IPR020616">
    <property type="entry name" value="Thiolase_N"/>
</dbReference>
<dbReference type="EC" id="2.3.1.9" evidence="2"/>
<evidence type="ECO:0000313" key="10">
    <source>
        <dbReference type="EMBL" id="MDT0349265.1"/>
    </source>
</evidence>
<dbReference type="InterPro" id="IPR016039">
    <property type="entry name" value="Thiolase-like"/>
</dbReference>
<keyword evidence="11" id="KW-1185">Reference proteome</keyword>
<dbReference type="InterPro" id="IPR002155">
    <property type="entry name" value="Thiolase"/>
</dbReference>
<dbReference type="InterPro" id="IPR020610">
    <property type="entry name" value="Thiolase_AS"/>
</dbReference>
<dbReference type="InterPro" id="IPR020617">
    <property type="entry name" value="Thiolase_C"/>
</dbReference>
<proteinExistence type="inferred from homology"/>
<reference evidence="11" key="1">
    <citation type="submission" date="2023-07" db="EMBL/GenBank/DDBJ databases">
        <title>30 novel species of actinomycetes from the DSMZ collection.</title>
        <authorList>
            <person name="Nouioui I."/>
        </authorList>
    </citation>
    <scope>NUCLEOTIDE SEQUENCE [LARGE SCALE GENOMIC DNA]</scope>
    <source>
        <strain evidence="11">DSM 45834</strain>
    </source>
</reference>
<dbReference type="CDD" id="cd00751">
    <property type="entry name" value="thiolase"/>
    <property type="match status" value="1"/>
</dbReference>
<evidence type="ECO:0000256" key="5">
    <source>
        <dbReference type="ARBA" id="ARBA00030755"/>
    </source>
</evidence>
<dbReference type="RefSeq" id="WP_311555257.1">
    <property type="nucleotide sequence ID" value="NZ_JAVREJ010000003.1"/>
</dbReference>
<evidence type="ECO:0000256" key="3">
    <source>
        <dbReference type="ARBA" id="ARBA00022679"/>
    </source>
</evidence>
<dbReference type="PROSITE" id="PS00737">
    <property type="entry name" value="THIOLASE_2"/>
    <property type="match status" value="1"/>
</dbReference>
<organism evidence="10 11">
    <name type="scientific">Pseudonocardia charpentierae</name>
    <dbReference type="NCBI Taxonomy" id="3075545"/>
    <lineage>
        <taxon>Bacteria</taxon>
        <taxon>Bacillati</taxon>
        <taxon>Actinomycetota</taxon>
        <taxon>Actinomycetes</taxon>
        <taxon>Pseudonocardiales</taxon>
        <taxon>Pseudonocardiaceae</taxon>
        <taxon>Pseudonocardia</taxon>
    </lineage>
</organism>
<comment type="similarity">
    <text evidence="1 7">Belongs to the thiolase-like superfamily. Thiolase family.</text>
</comment>
<name>A0ABU2N5Q5_9PSEU</name>
<feature type="domain" description="Thiolase N-terminal" evidence="8">
    <location>
        <begin position="11"/>
        <end position="269"/>
    </location>
</feature>
<evidence type="ECO:0000256" key="2">
    <source>
        <dbReference type="ARBA" id="ARBA00012705"/>
    </source>
</evidence>
<dbReference type="PIRSF" id="PIRSF000429">
    <property type="entry name" value="Ac-CoA_Ac_transf"/>
    <property type="match status" value="1"/>
</dbReference>
<evidence type="ECO:0000313" key="11">
    <source>
        <dbReference type="Proteomes" id="UP001183202"/>
    </source>
</evidence>
<dbReference type="SUPFAM" id="SSF53901">
    <property type="entry name" value="Thiolase-like"/>
    <property type="match status" value="2"/>
</dbReference>
<evidence type="ECO:0000256" key="6">
    <source>
        <dbReference type="ARBA" id="ARBA00040529"/>
    </source>
</evidence>
<feature type="domain" description="Thiolase C-terminal" evidence="9">
    <location>
        <begin position="279"/>
        <end position="399"/>
    </location>
</feature>
<sequence length="401" mass="41654">MGFGTSDVDIVISTPLRTAIGTFGGSLKDVLAADLGATVGKAVLERSGIDPERVDQVIVGNVLSAGQGMNPGRQVGVKSGVPVAAPGITLNRMCGSGLQALVNAGQEIALGEADVVLAGGIENMDQAPFLMPKGRYGYRMGMPDAKILDHMVYDGLWDVFNDYHMGLTAENVAERYGITREDCDAYAARSHQLAAKAHDEEVFSGQVVPVQIKSKKQTVDFTTDEHVRADATAEGLGRLRPVFKKDGLVTAGNASGVNDGAALMLVASKAKAEELGLPVAGRLVSAAVSGVDPAYMGIGMVPASLKALEKAGLTIEDIDVVEANEAFASVALAVQRELKVPDEKMNPVGGAVALGHPIGATGAVLTVKTLHELERRQARYGLVTLCIGGGMGIAAVVERVS</sequence>
<evidence type="ECO:0000259" key="9">
    <source>
        <dbReference type="Pfam" id="PF02803"/>
    </source>
</evidence>
<dbReference type="Pfam" id="PF02803">
    <property type="entry name" value="Thiolase_C"/>
    <property type="match status" value="1"/>
</dbReference>
<dbReference type="PANTHER" id="PTHR18919">
    <property type="entry name" value="ACETYL-COA C-ACYLTRANSFERASE"/>
    <property type="match status" value="1"/>
</dbReference>
<accession>A0ABU2N5Q5</accession>
<keyword evidence="4 7" id="KW-0012">Acyltransferase</keyword>
<gene>
    <name evidence="10" type="ORF">RM445_06970</name>
</gene>
<dbReference type="GO" id="GO:0003985">
    <property type="term" value="F:acetyl-CoA C-acetyltransferase activity"/>
    <property type="evidence" value="ECO:0007669"/>
    <property type="project" value="UniProtKB-EC"/>
</dbReference>
<dbReference type="PROSITE" id="PS00099">
    <property type="entry name" value="THIOLASE_3"/>
    <property type="match status" value="1"/>
</dbReference>
<evidence type="ECO:0000256" key="1">
    <source>
        <dbReference type="ARBA" id="ARBA00010982"/>
    </source>
</evidence>
<comment type="caution">
    <text evidence="10">The sequence shown here is derived from an EMBL/GenBank/DDBJ whole genome shotgun (WGS) entry which is preliminary data.</text>
</comment>